<keyword evidence="4" id="KW-1185">Reference proteome</keyword>
<evidence type="ECO:0000259" key="2">
    <source>
        <dbReference type="Pfam" id="PF07705"/>
    </source>
</evidence>
<feature type="region of interest" description="Disordered" evidence="1">
    <location>
        <begin position="1158"/>
        <end position="1187"/>
    </location>
</feature>
<dbReference type="InterPro" id="IPR047589">
    <property type="entry name" value="DUF11_rpt"/>
</dbReference>
<dbReference type="Gene3D" id="2.60.40.10">
    <property type="entry name" value="Immunoglobulins"/>
    <property type="match status" value="1"/>
</dbReference>
<dbReference type="PANTHER" id="PTHR34819">
    <property type="entry name" value="LARGE CYSTEINE-RICH PERIPLASMIC PROTEIN OMCB"/>
    <property type="match status" value="1"/>
</dbReference>
<proteinExistence type="predicted"/>
<dbReference type="PANTHER" id="PTHR34819:SF3">
    <property type="entry name" value="CELL SURFACE PROTEIN"/>
    <property type="match status" value="1"/>
</dbReference>
<dbReference type="KEGG" id="smaa:IT774_02645"/>
<dbReference type="InterPro" id="IPR011635">
    <property type="entry name" value="CARDB"/>
</dbReference>
<accession>A0A7S9HE02</accession>
<dbReference type="InterPro" id="IPR051172">
    <property type="entry name" value="Chlamydia_OmcB"/>
</dbReference>
<evidence type="ECO:0000313" key="4">
    <source>
        <dbReference type="Proteomes" id="UP000595095"/>
    </source>
</evidence>
<organism evidence="3 4">
    <name type="scientific">Salinimonas marina</name>
    <dbReference type="NCBI Taxonomy" id="2785918"/>
    <lineage>
        <taxon>Bacteria</taxon>
        <taxon>Pseudomonadati</taxon>
        <taxon>Pseudomonadota</taxon>
        <taxon>Gammaproteobacteria</taxon>
        <taxon>Alteromonadales</taxon>
        <taxon>Alteromonadaceae</taxon>
        <taxon>Alteromonas/Salinimonas group</taxon>
        <taxon>Salinimonas</taxon>
    </lineage>
</organism>
<reference evidence="3 4" key="1">
    <citation type="submission" date="2020-11" db="EMBL/GenBank/DDBJ databases">
        <title>Complete genome sequence for Salinimonas sp. strain G2-b.</title>
        <authorList>
            <person name="Park S.-J."/>
        </authorList>
    </citation>
    <scope>NUCLEOTIDE SEQUENCE [LARGE SCALE GENOMIC DNA]</scope>
    <source>
        <strain evidence="3 4">G2-b</strain>
    </source>
</reference>
<dbReference type="NCBIfam" id="TIGR01451">
    <property type="entry name" value="B_ant_repeat"/>
    <property type="match status" value="2"/>
</dbReference>
<evidence type="ECO:0000313" key="3">
    <source>
        <dbReference type="EMBL" id="QPG06136.1"/>
    </source>
</evidence>
<gene>
    <name evidence="3" type="ORF">IT774_02645</name>
</gene>
<dbReference type="RefSeq" id="WP_195811213.1">
    <property type="nucleotide sequence ID" value="NZ_CP064795.1"/>
</dbReference>
<sequence length="1566" mass="161835">MYAAENERVPGAPFEVSFSHGVNIATGKTITDLSIQQSLGGDLVFDQLTSAVPDNCSLVQPAQGETDGVLHLTCLSATGSASANDIRLSHTGYIGDVLATNSCATLTVTSTSEAQAEYDGTALTPVSASRHITAKHLTVQQSASPSRVKPGDIITITDTIRTTAYGNTSELIVTDTLPDGLEFVNNIGAPADGAPVVSADGKTITHVLLTSPQPSASTAATFSISYQVRVLQTYANGNDVLASDSLGVRSQITYSLAQGATACNDTSAATVSVAPVSTAISIVPDDNGHVKAEYQPGDKVTFRLSMAIPSGDSNAIKFVNYLPLPVFNVANFSTIYDDQSVSSQDKVTWYSADGLPKVAATVDYNIADNALIIDWGDVSGTQAQTLAVDIEATIVSEPFADGLNLTNLFSSTSQNSPGQISSSLRNVSLLVRAPELVALLTDDSATEVDAGDTLRYWLQITNEGGATAYDIAAEVATVVGLDDAVLDSVTIDNVPTSNTTGSFATNDFTVNDPLAPGSIMVVSFTRNVAADVKPQQNITAASSTVWASNTGATKFPALTATQSLFVSSPKVSVAAVSVSPQPEAPDVVVGDLISYIATITLPEGQVSDLVLEAILPAGFEYSVGSAHPATSGYAGSLASAPVVTTAGTLATGQQLTMTFSGTTTTTADNNPDNNSFTVAFNARVTNNEANAAVLAKQDKTLQTAVTFAGFSGPDIDATVGQQFAEHNLSMSTAITPSTALSAGDEITVTLTVENTGTAAAHDVSVTSMLDENLLDTTSVVAGPVMASGYGFNKVGNTVTFTGSTAPLAVGQTLVFSYSGTVVGDVQSGSAFDLTATAQGDSQPGTGALQREQMQSWPVIAQTVNPTVTTLSALTTSESWTAAGELPELAIGEVVTYGVKMVIPEGRTVGKPGQFAIIELPEGLAYIESSATVREISDTGLSSTTHTTLAASNSSIEPTVGMGELAFDLGTVTNTDNDRNNEYIVVAFELLVTNTSANLRGASKAVQASINYLNQAGSAQAHQQSSYSLIVAPLLLMTLDADKTTFSGGEAMTYTLVATNSAQSGASRAWDWVITENLPSRLAYQGLTSATLSRGNQDISACVTQANNEIIVTSSCLTDNRERYLAPGESITIVYTAQADASIGFEEPVESLATFTATSLPGEQGTGNATPGTAGSAHGERTGLPGDNSEAQAVNNLTATGRETIMAGAPAVSLAGSSSALLIGESLTYTMDLGIPTGTTDAFSATLTLPTGVRYTGEPIDVGYPAADFSTSQTPATSQPAGTNPVILQFGSVVNSAGLGQTVQITIPVQTQNILTNQDGVTLTTEAALSYARVSDPAPSDSSSFILREADLEVSQMILSGDVNSDAGDKIRYRTTVQNQSSSAPAHQVVLNDVMPQELLGGNPAAADAVFSNITLTSTGTIELNGTNTAVNQNNVQIITTNHPSDTLALPALTIAANSALVLEYDVYVDDTAQAGQTLLNTVTATYNSLSDISSNAGRDHSDGADDNNNSVLNNYNSLTVSELTLNSALSVQTTLNADKHPVTTFTIGESITLDLRVGLSKAMLMR</sequence>
<dbReference type="EMBL" id="CP064795">
    <property type="protein sequence ID" value="QPG06136.1"/>
    <property type="molecule type" value="Genomic_DNA"/>
</dbReference>
<name>A0A7S9HE02_9ALTE</name>
<feature type="compositionally biased region" description="Polar residues" evidence="1">
    <location>
        <begin position="1158"/>
        <end position="1172"/>
    </location>
</feature>
<evidence type="ECO:0000256" key="1">
    <source>
        <dbReference type="SAM" id="MobiDB-lite"/>
    </source>
</evidence>
<feature type="domain" description="CARDB" evidence="2">
    <location>
        <begin position="734"/>
        <end position="818"/>
    </location>
</feature>
<protein>
    <recommendedName>
        <fullName evidence="2">CARDB domain-containing protein</fullName>
    </recommendedName>
</protein>
<dbReference type="Proteomes" id="UP000595095">
    <property type="component" value="Chromosome"/>
</dbReference>
<dbReference type="Pfam" id="PF07705">
    <property type="entry name" value="CARDB"/>
    <property type="match status" value="1"/>
</dbReference>
<dbReference type="InterPro" id="IPR013783">
    <property type="entry name" value="Ig-like_fold"/>
</dbReference>